<keyword evidence="1" id="KW-0378">Hydrolase</keyword>
<evidence type="ECO:0000256" key="4">
    <source>
        <dbReference type="ARBA" id="ARBA00038012"/>
    </source>
</evidence>
<dbReference type="Proteomes" id="UP000002009">
    <property type="component" value="Chromosome 11"/>
</dbReference>
<evidence type="ECO:0000256" key="1">
    <source>
        <dbReference type="ARBA" id="ARBA00022801"/>
    </source>
</evidence>
<dbReference type="InterPro" id="IPR000571">
    <property type="entry name" value="Znf_CCCH"/>
</dbReference>
<evidence type="ECO:0000256" key="2">
    <source>
        <dbReference type="ARBA" id="ARBA00022963"/>
    </source>
</evidence>
<dbReference type="GO" id="GO:0008270">
    <property type="term" value="F:zinc ion binding"/>
    <property type="evidence" value="ECO:0007669"/>
    <property type="project" value="UniProtKB-KW"/>
</dbReference>
<feature type="zinc finger region" description="C3H1-type" evidence="6">
    <location>
        <begin position="28"/>
        <end position="50"/>
    </location>
</feature>
<dbReference type="GO" id="GO:0016042">
    <property type="term" value="P:lipid catabolic process"/>
    <property type="evidence" value="ECO:0007669"/>
    <property type="project" value="UniProtKB-KW"/>
</dbReference>
<comment type="similarity">
    <text evidence="4">Belongs to the phospholipase D family. MitoPLD/Zucchini subfamily.</text>
</comment>
<dbReference type="AlphaFoldDB" id="C1EET0"/>
<dbReference type="CDD" id="cd09171">
    <property type="entry name" value="PLDc_vPLD6_like"/>
    <property type="match status" value="1"/>
</dbReference>
<gene>
    <name evidence="9" type="ORF">MICPUN_109205</name>
</gene>
<organism evidence="9 10">
    <name type="scientific">Micromonas commoda (strain RCC299 / NOUM17 / CCMP2709)</name>
    <name type="common">Picoplanktonic green alga</name>
    <dbReference type="NCBI Taxonomy" id="296587"/>
    <lineage>
        <taxon>Eukaryota</taxon>
        <taxon>Viridiplantae</taxon>
        <taxon>Chlorophyta</taxon>
        <taxon>Mamiellophyceae</taxon>
        <taxon>Mamiellales</taxon>
        <taxon>Mamiellaceae</taxon>
        <taxon>Micromonas</taxon>
    </lineage>
</organism>
<dbReference type="KEGG" id="mis:MICPUN_109205"/>
<keyword evidence="2" id="KW-0442">Lipid degradation</keyword>
<keyword evidence="6" id="KW-0862">Zinc</keyword>
<dbReference type="InParanoid" id="C1EET0"/>
<evidence type="ECO:0000256" key="6">
    <source>
        <dbReference type="PROSITE-ProRule" id="PRU00723"/>
    </source>
</evidence>
<accession>C1EET0</accession>
<evidence type="ECO:0000259" key="7">
    <source>
        <dbReference type="PROSITE" id="PS50035"/>
    </source>
</evidence>
<dbReference type="eggNOG" id="ENOG502RXG9">
    <property type="taxonomic scope" value="Eukaryota"/>
</dbReference>
<evidence type="ECO:0000313" key="9">
    <source>
        <dbReference type="EMBL" id="ACO66586.1"/>
    </source>
</evidence>
<protein>
    <recommendedName>
        <fullName evidence="5">Mitochondrial cardiolipin hydrolase</fullName>
    </recommendedName>
</protein>
<keyword evidence="6" id="KW-0479">Metal-binding</keyword>
<dbReference type="PANTHER" id="PTHR43856:SF1">
    <property type="entry name" value="MITOCHONDRIAL CARDIOLIPIN HYDROLASE"/>
    <property type="match status" value="1"/>
</dbReference>
<keyword evidence="6" id="KW-0863">Zinc-finger</keyword>
<dbReference type="GO" id="GO:0016891">
    <property type="term" value="F:RNA endonuclease activity producing 5'-phosphomonoesters, hydrolytic mechanism"/>
    <property type="evidence" value="ECO:0007669"/>
    <property type="project" value="TreeGrafter"/>
</dbReference>
<dbReference type="STRING" id="296587.C1EET0"/>
<dbReference type="PROSITE" id="PS50035">
    <property type="entry name" value="PLD"/>
    <property type="match status" value="1"/>
</dbReference>
<feature type="domain" description="PLD phosphodiesterase" evidence="7">
    <location>
        <begin position="123"/>
        <end position="150"/>
    </location>
</feature>
<dbReference type="InterPro" id="IPR025202">
    <property type="entry name" value="PLD-like_dom"/>
</dbReference>
<proteinExistence type="inferred from homology"/>
<dbReference type="InterPro" id="IPR051406">
    <property type="entry name" value="PLD_domain"/>
</dbReference>
<dbReference type="GO" id="GO:0005739">
    <property type="term" value="C:mitochondrion"/>
    <property type="evidence" value="ECO:0007669"/>
    <property type="project" value="TreeGrafter"/>
</dbReference>
<evidence type="ECO:0000259" key="8">
    <source>
        <dbReference type="PROSITE" id="PS50103"/>
    </source>
</evidence>
<evidence type="ECO:0000313" key="10">
    <source>
        <dbReference type="Proteomes" id="UP000002009"/>
    </source>
</evidence>
<dbReference type="OrthoDB" id="5205528at2759"/>
<sequence>MGACFSSPTGGGSTDAEVLFFPDAAGMPCRQHLAGKECRRANCTYAHADTSLVKLLRRIDAASKTLDVCVFTITCNEIADAVVRAHERGVKVRVISDDEQAHSTGSDLRAIADAGIPVRTDAASTHMHHKFAIVDGATLINGSFNWTRQAVLGNQENVVIARDAKLAGVFAKEFDSMWGKFRGNEYGGRGGGGNRA</sequence>
<name>C1EET0_MICCC</name>
<dbReference type="RefSeq" id="XP_002505328.1">
    <property type="nucleotide sequence ID" value="XM_002505282.1"/>
</dbReference>
<dbReference type="SUPFAM" id="SSF56024">
    <property type="entry name" value="Phospholipase D/nuclease"/>
    <property type="match status" value="1"/>
</dbReference>
<dbReference type="Gene3D" id="3.30.870.10">
    <property type="entry name" value="Endonuclease Chain A"/>
    <property type="match status" value="1"/>
</dbReference>
<dbReference type="PANTHER" id="PTHR43856">
    <property type="entry name" value="CARDIOLIPIN HYDROLASE"/>
    <property type="match status" value="1"/>
</dbReference>
<dbReference type="InterPro" id="IPR001736">
    <property type="entry name" value="PLipase_D/transphosphatidylase"/>
</dbReference>
<dbReference type="OMA" id="RIWEEFD"/>
<dbReference type="EMBL" id="CP001330">
    <property type="protein sequence ID" value="ACO66586.1"/>
    <property type="molecule type" value="Genomic_DNA"/>
</dbReference>
<dbReference type="PROSITE" id="PS50103">
    <property type="entry name" value="ZF_C3H1"/>
    <property type="match status" value="1"/>
</dbReference>
<keyword evidence="3" id="KW-0443">Lipid metabolism</keyword>
<dbReference type="Pfam" id="PF13091">
    <property type="entry name" value="PLDc_2"/>
    <property type="match status" value="1"/>
</dbReference>
<evidence type="ECO:0000256" key="5">
    <source>
        <dbReference type="ARBA" id="ARBA00040549"/>
    </source>
</evidence>
<evidence type="ECO:0000256" key="3">
    <source>
        <dbReference type="ARBA" id="ARBA00023098"/>
    </source>
</evidence>
<feature type="domain" description="C3H1-type" evidence="8">
    <location>
        <begin position="28"/>
        <end position="50"/>
    </location>
</feature>
<keyword evidence="10" id="KW-1185">Reference proteome</keyword>
<reference evidence="9 10" key="1">
    <citation type="journal article" date="2009" name="Science">
        <title>Green evolution and dynamic adaptations revealed by genomes of the marine picoeukaryotes Micromonas.</title>
        <authorList>
            <person name="Worden A.Z."/>
            <person name="Lee J.H."/>
            <person name="Mock T."/>
            <person name="Rouze P."/>
            <person name="Simmons M.P."/>
            <person name="Aerts A.L."/>
            <person name="Allen A.E."/>
            <person name="Cuvelier M.L."/>
            <person name="Derelle E."/>
            <person name="Everett M.V."/>
            <person name="Foulon E."/>
            <person name="Grimwood J."/>
            <person name="Gundlach H."/>
            <person name="Henrissat B."/>
            <person name="Napoli C."/>
            <person name="McDonald S.M."/>
            <person name="Parker M.S."/>
            <person name="Rombauts S."/>
            <person name="Salamov A."/>
            <person name="Von Dassow P."/>
            <person name="Badger J.H."/>
            <person name="Coutinho P.M."/>
            <person name="Demir E."/>
            <person name="Dubchak I."/>
            <person name="Gentemann C."/>
            <person name="Eikrem W."/>
            <person name="Gready J.E."/>
            <person name="John U."/>
            <person name="Lanier W."/>
            <person name="Lindquist E.A."/>
            <person name="Lucas S."/>
            <person name="Mayer K.F."/>
            <person name="Moreau H."/>
            <person name="Not F."/>
            <person name="Otillar R."/>
            <person name="Panaud O."/>
            <person name="Pangilinan J."/>
            <person name="Paulsen I."/>
            <person name="Piegu B."/>
            <person name="Poliakov A."/>
            <person name="Robbens S."/>
            <person name="Schmutz J."/>
            <person name="Toulza E."/>
            <person name="Wyss T."/>
            <person name="Zelensky A."/>
            <person name="Zhou K."/>
            <person name="Armbrust E.V."/>
            <person name="Bhattacharya D."/>
            <person name="Goodenough U.W."/>
            <person name="Van de Peer Y."/>
            <person name="Grigoriev I.V."/>
        </authorList>
    </citation>
    <scope>NUCLEOTIDE SEQUENCE [LARGE SCALE GENOMIC DNA]</scope>
    <source>
        <strain evidence="10">RCC299 / NOUM17</strain>
    </source>
</reference>
<dbReference type="GeneID" id="8247750"/>